<evidence type="ECO:0000256" key="4">
    <source>
        <dbReference type="NCBIfam" id="TIGR00152"/>
    </source>
</evidence>
<dbReference type="UniPathway" id="UPA00241">
    <property type="reaction ID" value="UER00356"/>
</dbReference>
<dbReference type="InterPro" id="IPR027417">
    <property type="entry name" value="P-loop_NTPase"/>
</dbReference>
<comment type="function">
    <text evidence="3">Catalyzes the phosphorylation of the 3'-hydroxyl group of dephosphocoenzyme A to form coenzyme A.</text>
</comment>
<dbReference type="GO" id="GO:0005737">
    <property type="term" value="C:cytoplasm"/>
    <property type="evidence" value="ECO:0007669"/>
    <property type="project" value="UniProtKB-SubCell"/>
</dbReference>
<dbReference type="AlphaFoldDB" id="A0A5B8NNQ1"/>
<keyword evidence="1 3" id="KW-0547">Nucleotide-binding</keyword>
<keyword evidence="3 5" id="KW-0418">Kinase</keyword>
<evidence type="ECO:0000256" key="3">
    <source>
        <dbReference type="HAMAP-Rule" id="MF_00376"/>
    </source>
</evidence>
<evidence type="ECO:0000256" key="2">
    <source>
        <dbReference type="ARBA" id="ARBA00022840"/>
    </source>
</evidence>
<dbReference type="EC" id="2.7.1.24" evidence="3 4"/>
<dbReference type="KEGG" id="enn:FRE64_12470"/>
<comment type="similarity">
    <text evidence="3">Belongs to the CoaE family.</text>
</comment>
<name>A0A5B8NNQ1_9CHRO</name>
<accession>A0A5B8NNQ1</accession>
<keyword evidence="3 5" id="KW-0808">Transferase</keyword>
<keyword evidence="3" id="KW-0963">Cytoplasm</keyword>
<feature type="binding site" evidence="3">
    <location>
        <begin position="13"/>
        <end position="18"/>
    </location>
    <ligand>
        <name>ATP</name>
        <dbReference type="ChEBI" id="CHEBI:30616"/>
    </ligand>
</feature>
<gene>
    <name evidence="3" type="primary">coaE</name>
    <name evidence="5" type="ORF">FRE64_12470</name>
</gene>
<sequence length="193" mass="21972">MSQRIIGLTGGIGTGKSAIAHYLENLYNIPILDADYYAREAVREDSPILERIKNRYGNEVINIDDSLNRSRLGEIIFNNATEKQWLEEQIHPYVRHQIETALSASNAKIIVAMIPLLFEVKMQDLVTETWVVYCPEEEQLKRIMERDGLSEKEARSRINAQMSLSDKIALADVVIDNSGSLLHLQKQLHQLLA</sequence>
<protein>
    <recommendedName>
        <fullName evidence="3 4">Dephospho-CoA kinase</fullName>
        <ecNumber evidence="3 4">2.7.1.24</ecNumber>
    </recommendedName>
    <alternativeName>
        <fullName evidence="3">Dephosphocoenzyme A kinase</fullName>
    </alternativeName>
</protein>
<dbReference type="Gene3D" id="3.40.50.300">
    <property type="entry name" value="P-loop containing nucleotide triphosphate hydrolases"/>
    <property type="match status" value="1"/>
</dbReference>
<dbReference type="HAMAP" id="MF_00376">
    <property type="entry name" value="Dephospho_CoA_kinase"/>
    <property type="match status" value="1"/>
</dbReference>
<organism evidence="5 6">
    <name type="scientific">Euhalothece natronophila Z-M001</name>
    <dbReference type="NCBI Taxonomy" id="522448"/>
    <lineage>
        <taxon>Bacteria</taxon>
        <taxon>Bacillati</taxon>
        <taxon>Cyanobacteriota</taxon>
        <taxon>Cyanophyceae</taxon>
        <taxon>Oscillatoriophycideae</taxon>
        <taxon>Chroococcales</taxon>
        <taxon>Halothecacae</taxon>
        <taxon>Halothece cluster</taxon>
        <taxon>Euhalothece</taxon>
    </lineage>
</organism>
<dbReference type="GO" id="GO:0005524">
    <property type="term" value="F:ATP binding"/>
    <property type="evidence" value="ECO:0007669"/>
    <property type="project" value="UniProtKB-UniRule"/>
</dbReference>
<evidence type="ECO:0000313" key="5">
    <source>
        <dbReference type="EMBL" id="QDZ40694.1"/>
    </source>
</evidence>
<comment type="subcellular location">
    <subcellularLocation>
        <location evidence="3">Cytoplasm</location>
    </subcellularLocation>
</comment>
<dbReference type="GO" id="GO:0015937">
    <property type="term" value="P:coenzyme A biosynthetic process"/>
    <property type="evidence" value="ECO:0007669"/>
    <property type="project" value="UniProtKB-UniRule"/>
</dbReference>
<comment type="pathway">
    <text evidence="3">Cofactor biosynthesis; coenzyme A biosynthesis; CoA from (R)-pantothenate: step 5/5.</text>
</comment>
<dbReference type="PANTHER" id="PTHR10695:SF46">
    <property type="entry name" value="BIFUNCTIONAL COENZYME A SYNTHASE-RELATED"/>
    <property type="match status" value="1"/>
</dbReference>
<dbReference type="CDD" id="cd02022">
    <property type="entry name" value="DPCK"/>
    <property type="match status" value="1"/>
</dbReference>
<keyword evidence="6" id="KW-1185">Reference proteome</keyword>
<dbReference type="SUPFAM" id="SSF52540">
    <property type="entry name" value="P-loop containing nucleoside triphosphate hydrolases"/>
    <property type="match status" value="1"/>
</dbReference>
<dbReference type="RefSeq" id="WP_146296540.1">
    <property type="nucleotide sequence ID" value="NZ_CP042326.1"/>
</dbReference>
<dbReference type="OrthoDB" id="9812943at2"/>
<dbReference type="PROSITE" id="PS51219">
    <property type="entry name" value="DPCK"/>
    <property type="match status" value="1"/>
</dbReference>
<dbReference type="EMBL" id="CP042326">
    <property type="protein sequence ID" value="QDZ40694.1"/>
    <property type="molecule type" value="Genomic_DNA"/>
</dbReference>
<evidence type="ECO:0000256" key="1">
    <source>
        <dbReference type="ARBA" id="ARBA00022741"/>
    </source>
</evidence>
<dbReference type="InterPro" id="IPR001977">
    <property type="entry name" value="Depp_CoAkinase"/>
</dbReference>
<comment type="catalytic activity">
    <reaction evidence="3">
        <text>3'-dephospho-CoA + ATP = ADP + CoA + H(+)</text>
        <dbReference type="Rhea" id="RHEA:18245"/>
        <dbReference type="ChEBI" id="CHEBI:15378"/>
        <dbReference type="ChEBI" id="CHEBI:30616"/>
        <dbReference type="ChEBI" id="CHEBI:57287"/>
        <dbReference type="ChEBI" id="CHEBI:57328"/>
        <dbReference type="ChEBI" id="CHEBI:456216"/>
        <dbReference type="EC" id="2.7.1.24"/>
    </reaction>
</comment>
<keyword evidence="3" id="KW-0173">Coenzyme A biosynthesis</keyword>
<dbReference type="Proteomes" id="UP000318453">
    <property type="component" value="Chromosome"/>
</dbReference>
<keyword evidence="2 3" id="KW-0067">ATP-binding</keyword>
<dbReference type="GO" id="GO:0004140">
    <property type="term" value="F:dephospho-CoA kinase activity"/>
    <property type="evidence" value="ECO:0007669"/>
    <property type="project" value="UniProtKB-UniRule"/>
</dbReference>
<dbReference type="NCBIfam" id="TIGR00152">
    <property type="entry name" value="dephospho-CoA kinase"/>
    <property type="match status" value="1"/>
</dbReference>
<dbReference type="PANTHER" id="PTHR10695">
    <property type="entry name" value="DEPHOSPHO-COA KINASE-RELATED"/>
    <property type="match status" value="1"/>
</dbReference>
<reference evidence="5" key="1">
    <citation type="submission" date="2019-08" db="EMBL/GenBank/DDBJ databases">
        <title>Carotenoids and Carotenoid Binding Proteins in the Halophilic Cyanobacterium Euhalothece sp. ZM00.</title>
        <authorList>
            <person name="Cho S.M."/>
            <person name="Song J.Y."/>
            <person name="Park Y.-I."/>
        </authorList>
    </citation>
    <scope>NUCLEOTIDE SEQUENCE [LARGE SCALE GENOMIC DNA]</scope>
    <source>
        <strain evidence="5">Z-M001</strain>
    </source>
</reference>
<proteinExistence type="inferred from homology"/>
<evidence type="ECO:0000313" key="6">
    <source>
        <dbReference type="Proteomes" id="UP000318453"/>
    </source>
</evidence>
<dbReference type="Pfam" id="PF01121">
    <property type="entry name" value="CoaE"/>
    <property type="match status" value="1"/>
</dbReference>